<name>A0A6G5A9P7_RHIMP</name>
<keyword evidence="1" id="KW-0255">Endonuclease</keyword>
<sequence>MKTNPKMFWRYLKRCGSDATGINEIQYNNQVFSEDIDKANCLNEYFRSVFSPKTDEYCDIPCVYPVPLMQPIELSVDDIQAFLSNLDETKANGPDGIPLRVYKHCASPVSMYLHLIYSKSLSTGVLPDDWKMAHVVQIHKGGPKKEAVNYKPISLTSIACKVLEHILYKEIMRHITHHKL</sequence>
<keyword evidence="1" id="KW-0695">RNA-directed DNA polymerase</keyword>
<evidence type="ECO:0000313" key="1">
    <source>
        <dbReference type="EMBL" id="NIE47674.1"/>
    </source>
</evidence>
<dbReference type="AlphaFoldDB" id="A0A6G5A9P7"/>
<protein>
    <submittedName>
        <fullName evidence="1">Putative endonuclease/reverse transcriptase</fullName>
    </submittedName>
</protein>
<keyword evidence="1" id="KW-0540">Nuclease</keyword>
<accession>A0A6G5A9P7</accession>
<keyword evidence="1" id="KW-0378">Hydrolase</keyword>
<dbReference type="PANTHER" id="PTHR33395:SF22">
    <property type="entry name" value="REVERSE TRANSCRIPTASE DOMAIN-CONTAINING PROTEIN"/>
    <property type="match status" value="1"/>
</dbReference>
<dbReference type="PANTHER" id="PTHR33395">
    <property type="entry name" value="TRANSCRIPTASE, PUTATIVE-RELATED-RELATED"/>
    <property type="match status" value="1"/>
</dbReference>
<keyword evidence="1" id="KW-0808">Transferase</keyword>
<keyword evidence="1" id="KW-0548">Nucleotidyltransferase</keyword>
<dbReference type="EMBL" id="GIKN01005401">
    <property type="protein sequence ID" value="NIE47674.1"/>
    <property type="molecule type" value="Transcribed_RNA"/>
</dbReference>
<dbReference type="GO" id="GO:0004519">
    <property type="term" value="F:endonuclease activity"/>
    <property type="evidence" value="ECO:0007669"/>
    <property type="project" value="UniProtKB-KW"/>
</dbReference>
<proteinExistence type="predicted"/>
<dbReference type="GO" id="GO:0003964">
    <property type="term" value="F:RNA-directed DNA polymerase activity"/>
    <property type="evidence" value="ECO:0007669"/>
    <property type="project" value="UniProtKB-KW"/>
</dbReference>
<organism evidence="1">
    <name type="scientific">Rhipicephalus microplus</name>
    <name type="common">Cattle tick</name>
    <name type="synonym">Boophilus microplus</name>
    <dbReference type="NCBI Taxonomy" id="6941"/>
    <lineage>
        <taxon>Eukaryota</taxon>
        <taxon>Metazoa</taxon>
        <taxon>Ecdysozoa</taxon>
        <taxon>Arthropoda</taxon>
        <taxon>Chelicerata</taxon>
        <taxon>Arachnida</taxon>
        <taxon>Acari</taxon>
        <taxon>Parasitiformes</taxon>
        <taxon>Ixodida</taxon>
        <taxon>Ixodoidea</taxon>
        <taxon>Ixodidae</taxon>
        <taxon>Rhipicephalinae</taxon>
        <taxon>Rhipicephalus</taxon>
        <taxon>Boophilus</taxon>
    </lineage>
</organism>
<reference evidence="1" key="1">
    <citation type="submission" date="2020-03" db="EMBL/GenBank/DDBJ databases">
        <title>A transcriptome and proteome of the tick Rhipicephalus microplus shaped by the genetic composition of its hosts and developmental stage.</title>
        <authorList>
            <person name="Garcia G.R."/>
            <person name="Ribeiro J.M.C."/>
            <person name="Maruyama S.R."/>
            <person name="Gardinasse L.G."/>
            <person name="Nelson K."/>
            <person name="Ferreira B.R."/>
            <person name="Andrade T.G."/>
            <person name="Santos I.K.F.M."/>
        </authorList>
    </citation>
    <scope>NUCLEOTIDE SEQUENCE</scope>
    <source>
        <strain evidence="1">NSGR</strain>
        <tissue evidence="1">Salivary glands</tissue>
    </source>
</reference>